<name>A0A699QQ72_TANCI</name>
<feature type="non-terminal residue" evidence="2">
    <location>
        <position position="1"/>
    </location>
</feature>
<gene>
    <name evidence="2" type="ORF">Tci_849249</name>
</gene>
<reference evidence="2" key="1">
    <citation type="journal article" date="2019" name="Sci. Rep.">
        <title>Draft genome of Tanacetum cinerariifolium, the natural source of mosquito coil.</title>
        <authorList>
            <person name="Yamashiro T."/>
            <person name="Shiraishi A."/>
            <person name="Satake H."/>
            <person name="Nakayama K."/>
        </authorList>
    </citation>
    <scope>NUCLEOTIDE SEQUENCE</scope>
</reference>
<proteinExistence type="predicted"/>
<organism evidence="2">
    <name type="scientific">Tanacetum cinerariifolium</name>
    <name type="common">Dalmatian daisy</name>
    <name type="synonym">Chrysanthemum cinerariifolium</name>
    <dbReference type="NCBI Taxonomy" id="118510"/>
    <lineage>
        <taxon>Eukaryota</taxon>
        <taxon>Viridiplantae</taxon>
        <taxon>Streptophyta</taxon>
        <taxon>Embryophyta</taxon>
        <taxon>Tracheophyta</taxon>
        <taxon>Spermatophyta</taxon>
        <taxon>Magnoliopsida</taxon>
        <taxon>eudicotyledons</taxon>
        <taxon>Gunneridae</taxon>
        <taxon>Pentapetalae</taxon>
        <taxon>asterids</taxon>
        <taxon>campanulids</taxon>
        <taxon>Asterales</taxon>
        <taxon>Asteraceae</taxon>
        <taxon>Asteroideae</taxon>
        <taxon>Anthemideae</taxon>
        <taxon>Anthemidinae</taxon>
        <taxon>Tanacetum</taxon>
    </lineage>
</organism>
<protein>
    <submittedName>
        <fullName evidence="2">Histone deacetylase 5</fullName>
    </submittedName>
</protein>
<dbReference type="EMBL" id="BKCJ011060331">
    <property type="protein sequence ID" value="GFC77279.1"/>
    <property type="molecule type" value="Genomic_DNA"/>
</dbReference>
<accession>A0A699QQ72</accession>
<evidence type="ECO:0000313" key="2">
    <source>
        <dbReference type="EMBL" id="GFC77279.1"/>
    </source>
</evidence>
<sequence>FESTWRVIKAVRVELSTYWPILADKLPENLTSRVAPLVLQTYSSESDDEYDDGSNAFPEDLQEDVTIPLS</sequence>
<dbReference type="AlphaFoldDB" id="A0A699QQ72"/>
<feature type="region of interest" description="Disordered" evidence="1">
    <location>
        <begin position="44"/>
        <end position="70"/>
    </location>
</feature>
<comment type="caution">
    <text evidence="2">The sequence shown here is derived from an EMBL/GenBank/DDBJ whole genome shotgun (WGS) entry which is preliminary data.</text>
</comment>
<evidence type="ECO:0000256" key="1">
    <source>
        <dbReference type="SAM" id="MobiDB-lite"/>
    </source>
</evidence>
<feature type="non-terminal residue" evidence="2">
    <location>
        <position position="70"/>
    </location>
</feature>